<dbReference type="GO" id="GO:0003735">
    <property type="term" value="F:structural constituent of ribosome"/>
    <property type="evidence" value="ECO:0007669"/>
    <property type="project" value="InterPro"/>
</dbReference>
<evidence type="ECO:0000256" key="2">
    <source>
        <dbReference type="ARBA" id="ARBA00022730"/>
    </source>
</evidence>
<dbReference type="PANTHER" id="PTHR33398:SF1">
    <property type="entry name" value="SMALL RIBOSOMAL SUBUNIT PROTEIN BS20C"/>
    <property type="match status" value="1"/>
</dbReference>
<gene>
    <name evidence="6 7" type="primary">rps20</name>
</gene>
<sequence length="86" mass="9866">MPKNLSALKRVQVTSRNRLQNKKYKVAIKKSVKKYLLNIKGGQEEAVKFFLSVLYQKIDKAIKKGIVHKNAGSRKKSRLAAIFHNQ</sequence>
<dbReference type="GO" id="GO:0070181">
    <property type="term" value="F:small ribosomal subunit rRNA binding"/>
    <property type="evidence" value="ECO:0007669"/>
    <property type="project" value="TreeGrafter"/>
</dbReference>
<geneLocation type="chloroplast" evidence="7"/>
<dbReference type="PANTHER" id="PTHR33398">
    <property type="entry name" value="30S RIBOSOMAL PROTEIN S20"/>
    <property type="match status" value="1"/>
</dbReference>
<dbReference type="GO" id="GO:0015935">
    <property type="term" value="C:small ribosomal subunit"/>
    <property type="evidence" value="ECO:0007669"/>
    <property type="project" value="TreeGrafter"/>
</dbReference>
<protein>
    <recommendedName>
        <fullName evidence="6">Small ribosomal subunit protein bS20c</fullName>
    </recommendedName>
</protein>
<dbReference type="SUPFAM" id="SSF46992">
    <property type="entry name" value="Ribosomal protein S20"/>
    <property type="match status" value="1"/>
</dbReference>
<dbReference type="InterPro" id="IPR002583">
    <property type="entry name" value="Ribosomal_bS20"/>
</dbReference>
<dbReference type="Pfam" id="PF01649">
    <property type="entry name" value="Ribosomal_S20p"/>
    <property type="match status" value="1"/>
</dbReference>
<evidence type="ECO:0000313" key="7">
    <source>
        <dbReference type="EMBL" id="ARW68503.1"/>
    </source>
</evidence>
<evidence type="ECO:0000256" key="6">
    <source>
        <dbReference type="HAMAP-Rule" id="MF_00500"/>
    </source>
</evidence>
<dbReference type="GO" id="GO:0005829">
    <property type="term" value="C:cytosol"/>
    <property type="evidence" value="ECO:0007669"/>
    <property type="project" value="TreeGrafter"/>
</dbReference>
<dbReference type="GO" id="GO:0006412">
    <property type="term" value="P:translation"/>
    <property type="evidence" value="ECO:0007669"/>
    <property type="project" value="UniProtKB-UniRule"/>
</dbReference>
<reference evidence="7" key="1">
    <citation type="journal article" date="2017" name="J. Phycol.">
        <title>Analysis of chloroplast genomes and a supermatrix inform reclassification of the Rhodomelaceae (Rhodophyta).</title>
        <authorList>
            <person name="Diaz-Tapia P."/>
            <person name="Maggs C.A."/>
            <person name="West J.A."/>
            <person name="Verbruggen H."/>
        </authorList>
    </citation>
    <scope>NUCLEOTIDE SEQUENCE</scope>
    <source>
        <strain evidence="7">PD1676</strain>
    </source>
</reference>
<keyword evidence="3 6" id="KW-0694">RNA-binding</keyword>
<name>A0A1Z1MQY3_9FLOR</name>
<dbReference type="GO" id="GO:0009507">
    <property type="term" value="C:chloroplast"/>
    <property type="evidence" value="ECO:0007669"/>
    <property type="project" value="UniProtKB-SubCell"/>
</dbReference>
<keyword evidence="4 6" id="KW-0689">Ribosomal protein</keyword>
<dbReference type="RefSeq" id="YP_009399106.1">
    <property type="nucleotide sequence ID" value="NC_035295.1"/>
</dbReference>
<evidence type="ECO:0000256" key="1">
    <source>
        <dbReference type="ARBA" id="ARBA00007634"/>
    </source>
</evidence>
<organism evidence="7">
    <name type="scientific">Taenioma perpusillum</name>
    <dbReference type="NCBI Taxonomy" id="210852"/>
    <lineage>
        <taxon>Eukaryota</taxon>
        <taxon>Rhodophyta</taxon>
        <taxon>Florideophyceae</taxon>
        <taxon>Rhodymeniophycidae</taxon>
        <taxon>Ceramiales</taxon>
        <taxon>Delesseriaceae</taxon>
        <taxon>Taenioma</taxon>
    </lineage>
</organism>
<comment type="similarity">
    <text evidence="1 6">Belongs to the bacterial ribosomal protein bS20 family.</text>
</comment>
<dbReference type="EMBL" id="MF101452">
    <property type="protein sequence ID" value="ARW68503.1"/>
    <property type="molecule type" value="Genomic_DNA"/>
</dbReference>
<keyword evidence="7" id="KW-0150">Chloroplast</keyword>
<keyword evidence="7" id="KW-0934">Plastid</keyword>
<accession>A0A1Z1MQY3</accession>
<dbReference type="NCBIfam" id="TIGR00029">
    <property type="entry name" value="S20"/>
    <property type="match status" value="1"/>
</dbReference>
<evidence type="ECO:0000256" key="3">
    <source>
        <dbReference type="ARBA" id="ARBA00022884"/>
    </source>
</evidence>
<keyword evidence="2 6" id="KW-0699">rRNA-binding</keyword>
<evidence type="ECO:0000256" key="5">
    <source>
        <dbReference type="ARBA" id="ARBA00023274"/>
    </source>
</evidence>
<proteinExistence type="inferred from homology"/>
<dbReference type="InterPro" id="IPR036510">
    <property type="entry name" value="Ribosomal_bS20_sf"/>
</dbReference>
<dbReference type="AlphaFoldDB" id="A0A1Z1MQY3"/>
<comment type="function">
    <text evidence="6">Binds directly to 16S ribosomal RNA.</text>
</comment>
<evidence type="ECO:0000256" key="4">
    <source>
        <dbReference type="ARBA" id="ARBA00022980"/>
    </source>
</evidence>
<dbReference type="HAMAP" id="MF_00500">
    <property type="entry name" value="Ribosomal_bS20"/>
    <property type="match status" value="1"/>
</dbReference>
<dbReference type="Gene3D" id="1.20.58.110">
    <property type="entry name" value="Ribosomal protein S20"/>
    <property type="match status" value="1"/>
</dbReference>
<keyword evidence="5 6" id="KW-0687">Ribonucleoprotein</keyword>
<comment type="subcellular location">
    <subcellularLocation>
        <location evidence="6">Plastid</location>
        <location evidence="6">Chloroplast</location>
    </subcellularLocation>
</comment>
<dbReference type="GeneID" id="33361747"/>